<sequence length="374" mass="42218">MTHKKVELTELFYDLVYVYGFSQTTSLIHHVHHGVVPTLSFVAFAIGMLIMLNSWMVQTVFTNRFGRNSLTNMAMMFGQMIFLLVALTSIDANSNADHFLYFYGPFAGISFLLLVQYLLEYARTENPADKLFIRRFFSILGARTVGLLLALFLPYPIGLLVAAASVLITWLLPGFLVKRKAMAPDLKPMNFPHLVERLSLLVIITFGEMIIGVADYFRPDRLSVLSVLIFLIVASLFMTYIVEIDHLIDPHTPNPNENHLIYWHYPIIFGLSFVTVAIGFLGNAEAHNGFAVALFYLGVFLILSGIYQFKSMNKPTHQFTKSLVYSCLTAWMVGLGLSYLFLANSEFLLFIAAIISCYLAVTAVRFNMKHLSKS</sequence>
<dbReference type="InterPro" id="IPR010640">
    <property type="entry name" value="Low_temperature_requirement_A"/>
</dbReference>
<keyword evidence="1" id="KW-0812">Transmembrane</keyword>
<evidence type="ECO:0000256" key="1">
    <source>
        <dbReference type="SAM" id="Phobius"/>
    </source>
</evidence>
<dbReference type="AlphaFoldDB" id="A0A7X6S066"/>
<keyword evidence="1" id="KW-1133">Transmembrane helix</keyword>
<keyword evidence="1" id="KW-0472">Membrane</keyword>
<name>A0A7X6S066_9STRE</name>
<evidence type="ECO:0000313" key="2">
    <source>
        <dbReference type="EMBL" id="NKZ19893.1"/>
    </source>
</evidence>
<feature type="transmembrane region" description="Helical" evidence="1">
    <location>
        <begin position="131"/>
        <end position="153"/>
    </location>
</feature>
<organism evidence="2 3">
    <name type="scientific">Streptococcus ovuberis</name>
    <dbReference type="NCBI Taxonomy" id="1936207"/>
    <lineage>
        <taxon>Bacteria</taxon>
        <taxon>Bacillati</taxon>
        <taxon>Bacillota</taxon>
        <taxon>Bacilli</taxon>
        <taxon>Lactobacillales</taxon>
        <taxon>Streptococcaceae</taxon>
        <taxon>Streptococcus</taxon>
    </lineage>
</organism>
<feature type="transmembrane region" description="Helical" evidence="1">
    <location>
        <begin position="322"/>
        <end position="341"/>
    </location>
</feature>
<keyword evidence="3" id="KW-1185">Reference proteome</keyword>
<feature type="transmembrane region" description="Helical" evidence="1">
    <location>
        <begin position="198"/>
        <end position="217"/>
    </location>
</feature>
<dbReference type="PANTHER" id="PTHR36840:SF1">
    <property type="entry name" value="BLL5714 PROTEIN"/>
    <property type="match status" value="1"/>
</dbReference>
<dbReference type="RefSeq" id="WP_168548650.1">
    <property type="nucleotide sequence ID" value="NZ_JAAXPR010000004.1"/>
</dbReference>
<feature type="transmembrane region" description="Helical" evidence="1">
    <location>
        <begin position="290"/>
        <end position="310"/>
    </location>
</feature>
<dbReference type="EMBL" id="JAAXPR010000004">
    <property type="protein sequence ID" value="NKZ19893.1"/>
    <property type="molecule type" value="Genomic_DNA"/>
</dbReference>
<dbReference type="Pfam" id="PF06772">
    <property type="entry name" value="LtrA"/>
    <property type="match status" value="1"/>
</dbReference>
<feature type="transmembrane region" description="Helical" evidence="1">
    <location>
        <begin position="223"/>
        <end position="242"/>
    </location>
</feature>
<feature type="transmembrane region" description="Helical" evidence="1">
    <location>
        <begin position="159"/>
        <end position="177"/>
    </location>
</feature>
<feature type="transmembrane region" description="Helical" evidence="1">
    <location>
        <begin position="38"/>
        <end position="57"/>
    </location>
</feature>
<feature type="transmembrane region" description="Helical" evidence="1">
    <location>
        <begin position="100"/>
        <end position="119"/>
    </location>
</feature>
<evidence type="ECO:0000313" key="3">
    <source>
        <dbReference type="Proteomes" id="UP000522720"/>
    </source>
</evidence>
<accession>A0A7X6S066</accession>
<protein>
    <submittedName>
        <fullName evidence="2">Low temperature requirement protein A</fullName>
    </submittedName>
</protein>
<comment type="caution">
    <text evidence="2">The sequence shown here is derived from an EMBL/GenBank/DDBJ whole genome shotgun (WGS) entry which is preliminary data.</text>
</comment>
<dbReference type="Proteomes" id="UP000522720">
    <property type="component" value="Unassembled WGS sequence"/>
</dbReference>
<proteinExistence type="predicted"/>
<gene>
    <name evidence="2" type="ORF">HF992_03365</name>
</gene>
<feature type="transmembrane region" description="Helical" evidence="1">
    <location>
        <begin position="347"/>
        <end position="366"/>
    </location>
</feature>
<dbReference type="PANTHER" id="PTHR36840">
    <property type="entry name" value="BLL5714 PROTEIN"/>
    <property type="match status" value="1"/>
</dbReference>
<reference evidence="2 3" key="1">
    <citation type="submission" date="2020-04" db="EMBL/GenBank/DDBJ databases">
        <title>MicrobeNet Type strains.</title>
        <authorList>
            <person name="Nicholson A.C."/>
        </authorList>
    </citation>
    <scope>NUCLEOTIDE SEQUENCE [LARGE SCALE GENOMIC DNA]</scope>
    <source>
        <strain evidence="2 3">CCUG 69612</strain>
    </source>
</reference>
<feature type="transmembrane region" description="Helical" evidence="1">
    <location>
        <begin position="69"/>
        <end position="88"/>
    </location>
</feature>
<feature type="transmembrane region" description="Helical" evidence="1">
    <location>
        <begin position="263"/>
        <end position="284"/>
    </location>
</feature>